<dbReference type="RefSeq" id="WP_136014189.1">
    <property type="nucleotide sequence ID" value="NZ_CABIXU010000001.1"/>
</dbReference>
<keyword evidence="1" id="KW-1133">Transmembrane helix</keyword>
<keyword evidence="1" id="KW-0812">Transmembrane</keyword>
<evidence type="ECO:0000313" key="5">
    <source>
        <dbReference type="Proteomes" id="UP000305751"/>
    </source>
</evidence>
<feature type="domain" description="FecR protein" evidence="2">
    <location>
        <begin position="119"/>
        <end position="200"/>
    </location>
</feature>
<proteinExistence type="predicted"/>
<dbReference type="EMBL" id="SRZA01000022">
    <property type="protein sequence ID" value="TGY03908.1"/>
    <property type="molecule type" value="Genomic_DNA"/>
</dbReference>
<gene>
    <name evidence="4" type="ORF">E5356_09110</name>
</gene>
<dbReference type="Gene3D" id="2.60.120.1440">
    <property type="match status" value="1"/>
</dbReference>
<evidence type="ECO:0000259" key="2">
    <source>
        <dbReference type="Pfam" id="PF04773"/>
    </source>
</evidence>
<keyword evidence="5" id="KW-1185">Reference proteome</keyword>
<dbReference type="InterPro" id="IPR006860">
    <property type="entry name" value="FecR"/>
</dbReference>
<dbReference type="PANTHER" id="PTHR30273:SF2">
    <property type="entry name" value="PROTEIN FECR"/>
    <property type="match status" value="1"/>
</dbReference>
<feature type="transmembrane region" description="Helical" evidence="1">
    <location>
        <begin position="76"/>
        <end position="96"/>
    </location>
</feature>
<dbReference type="PIRSF" id="PIRSF018266">
    <property type="entry name" value="FecR"/>
    <property type="match status" value="1"/>
</dbReference>
<name>A0A4S2ARF6_9BACE</name>
<sequence length="313" mass="36907">MDKVEKKSLIKSLLSGGLTKKQRREFADLEPVDIEIRKQWDESGNSLVNMEIKEQIWKKVKNRCECKKRNQVPVELRWYLVAASLALLLIIGGLWMNTEEKGMQNEYVKIVAVQNELYILPDSSKVWMKKGSSIQYNKAFNEQRDVWLSGSSLFEVTTQNGHPFRVYIQKAMIEVKGTCFDIHQDSEMKKNEIILYNGKINFTPENNEEIEMSPHQKITHYIEKREILKENIKNMDWEDGKFYFKELPLPQLIETINTMYNSHIRLKVNNQVIKSAFTGNIRYEESLEEVLHKICYSLDLNFQNQDNELIIYK</sequence>
<dbReference type="Pfam" id="PF16344">
    <property type="entry name" value="FecR_C"/>
    <property type="match status" value="1"/>
</dbReference>
<dbReference type="InterPro" id="IPR032508">
    <property type="entry name" value="FecR_C"/>
</dbReference>
<dbReference type="Pfam" id="PF04773">
    <property type="entry name" value="FecR"/>
    <property type="match status" value="1"/>
</dbReference>
<accession>A0A4S2ARF6</accession>
<dbReference type="PANTHER" id="PTHR30273">
    <property type="entry name" value="PERIPLASMIC SIGNAL SENSOR AND SIGMA FACTOR ACTIVATOR FECR-RELATED"/>
    <property type="match status" value="1"/>
</dbReference>
<organism evidence="4 5">
    <name type="scientific">Bacteroides acidifaciens</name>
    <dbReference type="NCBI Taxonomy" id="85831"/>
    <lineage>
        <taxon>Bacteria</taxon>
        <taxon>Pseudomonadati</taxon>
        <taxon>Bacteroidota</taxon>
        <taxon>Bacteroidia</taxon>
        <taxon>Bacteroidales</taxon>
        <taxon>Bacteroidaceae</taxon>
        <taxon>Bacteroides</taxon>
    </lineage>
</organism>
<evidence type="ECO:0000256" key="1">
    <source>
        <dbReference type="SAM" id="Phobius"/>
    </source>
</evidence>
<protein>
    <submittedName>
        <fullName evidence="4">FecR family protein</fullName>
    </submittedName>
</protein>
<dbReference type="GO" id="GO:0016989">
    <property type="term" value="F:sigma factor antagonist activity"/>
    <property type="evidence" value="ECO:0007669"/>
    <property type="project" value="TreeGrafter"/>
</dbReference>
<keyword evidence="1" id="KW-0472">Membrane</keyword>
<dbReference type="Gene3D" id="3.55.50.30">
    <property type="match status" value="1"/>
</dbReference>
<comment type="caution">
    <text evidence="4">The sequence shown here is derived from an EMBL/GenBank/DDBJ whole genome shotgun (WGS) entry which is preliminary data.</text>
</comment>
<dbReference type="Proteomes" id="UP000305751">
    <property type="component" value="Unassembled WGS sequence"/>
</dbReference>
<dbReference type="InterPro" id="IPR012373">
    <property type="entry name" value="Ferrdict_sens_TM"/>
</dbReference>
<feature type="domain" description="Protein FecR C-terminal" evidence="3">
    <location>
        <begin position="241"/>
        <end position="311"/>
    </location>
</feature>
<dbReference type="AlphaFoldDB" id="A0A4S2ARF6"/>
<reference evidence="4 5" key="1">
    <citation type="submission" date="2019-04" db="EMBL/GenBank/DDBJ databases">
        <title>Microbes associate with the intestines of laboratory mice.</title>
        <authorList>
            <person name="Navarre W."/>
            <person name="Wong E."/>
            <person name="Huang K."/>
            <person name="Tropini C."/>
            <person name="Ng K."/>
            <person name="Yu B."/>
        </authorList>
    </citation>
    <scope>NUCLEOTIDE SEQUENCE [LARGE SCALE GENOMIC DNA]</scope>
    <source>
        <strain evidence="4 5">NM70_E10</strain>
    </source>
</reference>
<evidence type="ECO:0000313" key="4">
    <source>
        <dbReference type="EMBL" id="TGY03908.1"/>
    </source>
</evidence>
<evidence type="ECO:0000259" key="3">
    <source>
        <dbReference type="Pfam" id="PF16344"/>
    </source>
</evidence>